<dbReference type="EMBL" id="CAJFDH010000001">
    <property type="protein sequence ID" value="CAD5206154.1"/>
    <property type="molecule type" value="Genomic_DNA"/>
</dbReference>
<sequence length="230" mass="26260">MELDRASYGLNTLPRQSKDSKSKGASDAFGTPRRALGDVKNSFATPKLASKSVGFSSRLNFAGDDGECKQLEAGFSKKLNYEPVPRKLDFNEDLNQNEAIRKGDDQEQDVVEDDGKCDNALQFKYSLPDIDYDDVNLKPDTNYRHAELDDDMDCYIDLDYHKTIPIPERDEDLEDSGYCPWESSEDFEKNFNWSKLTEEDIEHIIKSDSYISKNTSSFQSEFSFDDYVSV</sequence>
<protein>
    <submittedName>
        <fullName evidence="2">Uncharacterized protein</fullName>
    </submittedName>
</protein>
<evidence type="ECO:0000256" key="1">
    <source>
        <dbReference type="SAM" id="MobiDB-lite"/>
    </source>
</evidence>
<evidence type="ECO:0000313" key="2">
    <source>
        <dbReference type="EMBL" id="CAD5206154.1"/>
    </source>
</evidence>
<dbReference type="OrthoDB" id="5782535at2759"/>
<reference evidence="2" key="1">
    <citation type="submission" date="2020-09" db="EMBL/GenBank/DDBJ databases">
        <authorList>
            <person name="Kikuchi T."/>
        </authorList>
    </citation>
    <scope>NUCLEOTIDE SEQUENCE</scope>
    <source>
        <strain evidence="2">SH1</strain>
    </source>
</reference>
<proteinExistence type="predicted"/>
<organism evidence="2 3">
    <name type="scientific">Bursaphelenchus okinawaensis</name>
    <dbReference type="NCBI Taxonomy" id="465554"/>
    <lineage>
        <taxon>Eukaryota</taxon>
        <taxon>Metazoa</taxon>
        <taxon>Ecdysozoa</taxon>
        <taxon>Nematoda</taxon>
        <taxon>Chromadorea</taxon>
        <taxon>Rhabditida</taxon>
        <taxon>Tylenchina</taxon>
        <taxon>Tylenchomorpha</taxon>
        <taxon>Aphelenchoidea</taxon>
        <taxon>Aphelenchoididae</taxon>
        <taxon>Bursaphelenchus</taxon>
    </lineage>
</organism>
<keyword evidence="3" id="KW-1185">Reference proteome</keyword>
<dbReference type="Proteomes" id="UP000614601">
    <property type="component" value="Unassembled WGS sequence"/>
</dbReference>
<comment type="caution">
    <text evidence="2">The sequence shown here is derived from an EMBL/GenBank/DDBJ whole genome shotgun (WGS) entry which is preliminary data.</text>
</comment>
<name>A0A811JRU2_9BILA</name>
<evidence type="ECO:0000313" key="3">
    <source>
        <dbReference type="Proteomes" id="UP000614601"/>
    </source>
</evidence>
<dbReference type="AlphaFoldDB" id="A0A811JRU2"/>
<feature type="region of interest" description="Disordered" evidence="1">
    <location>
        <begin position="1"/>
        <end position="36"/>
    </location>
</feature>
<dbReference type="Proteomes" id="UP000783686">
    <property type="component" value="Unassembled WGS sequence"/>
</dbReference>
<gene>
    <name evidence="2" type="ORF">BOKJ2_LOCUS838</name>
</gene>
<accession>A0A811JRU2</accession>
<dbReference type="EMBL" id="CAJFCW020000001">
    <property type="protein sequence ID" value="CAG9080687.1"/>
    <property type="molecule type" value="Genomic_DNA"/>
</dbReference>